<dbReference type="Proteomes" id="UP001566331">
    <property type="component" value="Unassembled WGS sequence"/>
</dbReference>
<gene>
    <name evidence="1" type="ORF">AB6713_01970</name>
</gene>
<dbReference type="InterPro" id="IPR011059">
    <property type="entry name" value="Metal-dep_hydrolase_composite"/>
</dbReference>
<proteinExistence type="predicted"/>
<evidence type="ECO:0000313" key="1">
    <source>
        <dbReference type="EMBL" id="MEZ0473386.1"/>
    </source>
</evidence>
<dbReference type="RefSeq" id="WP_370562138.1">
    <property type="nucleotide sequence ID" value="NZ_JBFWIB010000001.1"/>
</dbReference>
<protein>
    <recommendedName>
        <fullName evidence="3">Amidohydrolase-related domain-containing protein</fullName>
    </recommendedName>
</protein>
<dbReference type="EMBL" id="JBFWIC010000002">
    <property type="protein sequence ID" value="MEZ0473386.1"/>
    <property type="molecule type" value="Genomic_DNA"/>
</dbReference>
<name>A0ABV4HKW6_9GAMM</name>
<keyword evidence="2" id="KW-1185">Reference proteome</keyword>
<dbReference type="Gene3D" id="2.30.40.10">
    <property type="entry name" value="Urease, subunit C, domain 1"/>
    <property type="match status" value="1"/>
</dbReference>
<evidence type="ECO:0000313" key="2">
    <source>
        <dbReference type="Proteomes" id="UP001566331"/>
    </source>
</evidence>
<dbReference type="SUPFAM" id="SSF51338">
    <property type="entry name" value="Composite domain of metallo-dependent hydrolases"/>
    <property type="match status" value="1"/>
</dbReference>
<comment type="caution">
    <text evidence="1">The sequence shown here is derived from an EMBL/GenBank/DDBJ whole genome shotgun (WGS) entry which is preliminary data.</text>
</comment>
<accession>A0ABV4HKW6</accession>
<sequence length="47" mass="5098">MAIESGEHADIIVDGGNPLTDAGSLRRVRLVMKDGRIVRREPLSAPQ</sequence>
<evidence type="ECO:0008006" key="3">
    <source>
        <dbReference type="Google" id="ProtNLM"/>
    </source>
</evidence>
<organism evidence="1 2">
    <name type="scientific">Luteimonas salinilitoris</name>
    <dbReference type="NCBI Taxonomy" id="3237697"/>
    <lineage>
        <taxon>Bacteria</taxon>
        <taxon>Pseudomonadati</taxon>
        <taxon>Pseudomonadota</taxon>
        <taxon>Gammaproteobacteria</taxon>
        <taxon>Lysobacterales</taxon>
        <taxon>Lysobacteraceae</taxon>
        <taxon>Luteimonas</taxon>
    </lineage>
</organism>
<reference evidence="1 2" key="1">
    <citation type="submission" date="2024-07" db="EMBL/GenBank/DDBJ databases">
        <title>Luteimonas salilacus sp. nov., isolated from the shore soil of Salt Lake in Tibet of China.</title>
        <authorList>
            <person name="Zhang X."/>
            <person name="Li A."/>
        </authorList>
    </citation>
    <scope>NUCLEOTIDE SEQUENCE [LARGE SCALE GENOMIC DNA]</scope>
    <source>
        <strain evidence="1 2">B3-2-R+30</strain>
    </source>
</reference>